<dbReference type="InterPro" id="IPR042620">
    <property type="entry name" value="NSUN7"/>
</dbReference>
<sequence>MCELLTNATGNREDSNQTLIQIQNRMEEQIPEENLVLHEWNIIPPKTEKRFCSPHAAGRLSKPKPHDSERKVWKVSDIAKAGSLLLTPPQRIEFRDEQEMRRVYTLIYDVFRYKSVLNQALKDIAFFLLYPEFVNQSSRVWLLLYDMYHRGFKKREVRAQPVAAKMFSACQLTEVEQVLWDQRVKLAAAIARLRIEKSALRLSDLLPQHLRGDKCTSQDVAPVTCWVNIRKMRNKDVLCDELSSKLGVTLIESDLTLGPDHFKWDPHCPNFLVLHPSVRTKLAQSILVKKNKLIVQSKAFCVGPATFGKLIADLQLTGSVIQTHVNSPRTVAYLATILSQNGNIKKLLAFSAGNRKKEYENYFSELGMKNILIYSEKLIDMSPDAHCLEEAIAVFATPPNSYTAVTDPIDLVCGRGGDLSMLEILTESEESKETRERVASILEEQRSTLRYAMSRPQVQFVLYETHSELDAENVNMVEKAMKEINRIAKIHHAALQGKLDVSQQETIFR</sequence>
<dbReference type="InterPro" id="IPR029063">
    <property type="entry name" value="SAM-dependent_MTases_sf"/>
</dbReference>
<comment type="caution">
    <text evidence="1">The sequence shown here is derived from an EMBL/GenBank/DDBJ whole genome shotgun (WGS) entry which is preliminary data.</text>
</comment>
<proteinExistence type="predicted"/>
<gene>
    <name evidence="1" type="ORF">QE152_g13904</name>
</gene>
<reference evidence="1 2" key="2">
    <citation type="journal article" date="2024" name="BMC Genomics">
        <title>De novo assembly and annotation of Popillia japonica's genome with initial clues to its potential as an invasive pest.</title>
        <authorList>
            <person name="Cucini C."/>
            <person name="Boschi S."/>
            <person name="Funari R."/>
            <person name="Cardaioli E."/>
            <person name="Iannotti N."/>
            <person name="Marturano G."/>
            <person name="Paoli F."/>
            <person name="Bruttini M."/>
            <person name="Carapelli A."/>
            <person name="Frati F."/>
            <person name="Nardi F."/>
        </authorList>
    </citation>
    <scope>NUCLEOTIDE SEQUENCE [LARGE SCALE GENOMIC DNA]</scope>
    <source>
        <strain evidence="1">DMR45628</strain>
    </source>
</reference>
<evidence type="ECO:0000313" key="2">
    <source>
        <dbReference type="Proteomes" id="UP001458880"/>
    </source>
</evidence>
<protein>
    <submittedName>
        <fullName evidence="1">Uncharacterized protein</fullName>
    </submittedName>
</protein>
<dbReference type="Proteomes" id="UP001458880">
    <property type="component" value="Unassembled WGS sequence"/>
</dbReference>
<dbReference type="Gene3D" id="3.40.50.150">
    <property type="entry name" value="Vaccinia Virus protein VP39"/>
    <property type="match status" value="1"/>
</dbReference>
<organism evidence="1 2">
    <name type="scientific">Popillia japonica</name>
    <name type="common">Japanese beetle</name>
    <dbReference type="NCBI Taxonomy" id="7064"/>
    <lineage>
        <taxon>Eukaryota</taxon>
        <taxon>Metazoa</taxon>
        <taxon>Ecdysozoa</taxon>
        <taxon>Arthropoda</taxon>
        <taxon>Hexapoda</taxon>
        <taxon>Insecta</taxon>
        <taxon>Pterygota</taxon>
        <taxon>Neoptera</taxon>
        <taxon>Endopterygota</taxon>
        <taxon>Coleoptera</taxon>
        <taxon>Polyphaga</taxon>
        <taxon>Scarabaeiformia</taxon>
        <taxon>Scarabaeidae</taxon>
        <taxon>Rutelinae</taxon>
        <taxon>Popillia</taxon>
    </lineage>
</organism>
<dbReference type="PANTHER" id="PTHR14663">
    <property type="entry name" value="METHYLTRANSFERASE NSUN7-RELATED"/>
    <property type="match status" value="1"/>
</dbReference>
<name>A0AAW1LB73_POPJA</name>
<dbReference type="AlphaFoldDB" id="A0AAW1LB73"/>
<evidence type="ECO:0000313" key="1">
    <source>
        <dbReference type="EMBL" id="KAK9731148.1"/>
    </source>
</evidence>
<dbReference type="EMBL" id="JASPKY010000137">
    <property type="protein sequence ID" value="KAK9731148.1"/>
    <property type="molecule type" value="Genomic_DNA"/>
</dbReference>
<dbReference type="PANTHER" id="PTHR14663:SF2">
    <property type="entry name" value="METHYLTRANSFERASE NSUN7-RELATED"/>
    <property type="match status" value="1"/>
</dbReference>
<keyword evidence="2" id="KW-1185">Reference proteome</keyword>
<accession>A0AAW1LB73</accession>
<dbReference type="EMBL" id="JASPKY010000137">
    <property type="protein sequence ID" value="KAK9731149.1"/>
    <property type="molecule type" value="Genomic_DNA"/>
</dbReference>
<reference evidence="1" key="1">
    <citation type="submission" date="2023-05" db="EMBL/GenBank/DDBJ databases">
        <authorList>
            <person name="Nardi F."/>
            <person name="Carapelli A."/>
            <person name="Cucini C."/>
        </authorList>
    </citation>
    <scope>NUCLEOTIDE SEQUENCE</scope>
    <source>
        <strain evidence="1">DMR45628</strain>
        <tissue evidence="1">Testes</tissue>
    </source>
</reference>